<evidence type="ECO:0000313" key="2">
    <source>
        <dbReference type="Proteomes" id="UP001218488"/>
    </source>
</evidence>
<sequence length="301" mass="34704">MHETTRIDSISSLHEFLGYDKPKHPQITCIELNKFNPTMVHQTKQFINGFYTISLKNGANFDIKYGRRYYDFSEGSMIFVAPEQLLTVDYDPGDTVSEGWMLCFHPDLIRKSSLGSKMDEYSFFSYAANEALHLSEKEKDTVTKIVHIIIEECNQNIDIYSSDLIVSSLEVLLNYAQRFYGRQFITRKTIHHDVVDKFEQLLKESFSLQHLGENGIPSVKELAKGMGYSTNYLSDLLKRETGKNTQEHIHYQIINHAKNLLSGTSEPISNIGYKLGFEYPANFSKFFKSRTGMSPNQFRKN</sequence>
<evidence type="ECO:0000313" key="1">
    <source>
        <dbReference type="EMBL" id="WGD96845.2"/>
    </source>
</evidence>
<gene>
    <name evidence="1" type="ORF">P5627_12855</name>
</gene>
<dbReference type="Proteomes" id="UP001218488">
    <property type="component" value="Chromosome"/>
</dbReference>
<accession>A0AC61YWT7</accession>
<proteinExistence type="predicted"/>
<reference evidence="1" key="1">
    <citation type="submission" date="2025-02" db="EMBL/GenBank/DDBJ databases">
        <title>Complete genome sequences of 52 Bacillus and Priestia strains isolated from West-African fermentations and 26 reference strains from the DSMZ collection.</title>
        <authorList>
            <person name="Wiedenbein E.S."/>
            <person name="Canoy T.S."/>
            <person name="Hui Y."/>
            <person name="Parkouda C."/>
            <person name="Dawende C."/>
            <person name="Ametefe E."/>
            <person name="Jespersen L."/>
            <person name="Nielsen D.S."/>
        </authorList>
    </citation>
    <scope>NUCLEOTIDE SEQUENCE</scope>
    <source>
        <strain evidence="1">PRO33</strain>
    </source>
</reference>
<organism evidence="1 2">
    <name type="scientific">Bacillus safensis</name>
    <dbReference type="NCBI Taxonomy" id="561879"/>
    <lineage>
        <taxon>Bacteria</taxon>
        <taxon>Bacillati</taxon>
        <taxon>Bacillota</taxon>
        <taxon>Bacilli</taxon>
        <taxon>Bacillales</taxon>
        <taxon>Bacillaceae</taxon>
        <taxon>Bacillus</taxon>
    </lineage>
</organism>
<protein>
    <submittedName>
        <fullName evidence="1">Helix-turn-helix domain-containing protein</fullName>
    </submittedName>
</protein>
<dbReference type="EMBL" id="CP121752">
    <property type="protein sequence ID" value="WGD96845.2"/>
    <property type="molecule type" value="Genomic_DNA"/>
</dbReference>
<name>A0AC61YWT7_BACIA</name>